<reference evidence="2 3" key="1">
    <citation type="submission" date="2024-09" db="EMBL/GenBank/DDBJ databases">
        <title>Rethinking Asexuality: The Enigmatic Case of Functional Sexual Genes in Lepraria (Stereocaulaceae).</title>
        <authorList>
            <person name="Doellman M."/>
            <person name="Sun Y."/>
            <person name="Barcenas-Pena A."/>
            <person name="Lumbsch H.T."/>
            <person name="Grewe F."/>
        </authorList>
    </citation>
    <scope>NUCLEOTIDE SEQUENCE [LARGE SCALE GENOMIC DNA]</scope>
    <source>
        <strain evidence="2 3">Grewe 0041</strain>
    </source>
</reference>
<keyword evidence="1" id="KW-1133">Transmembrane helix</keyword>
<keyword evidence="1" id="KW-0472">Membrane</keyword>
<comment type="caution">
    <text evidence="2">The sequence shown here is derived from an EMBL/GenBank/DDBJ whole genome shotgun (WGS) entry which is preliminary data.</text>
</comment>
<feature type="transmembrane region" description="Helical" evidence="1">
    <location>
        <begin position="151"/>
        <end position="170"/>
    </location>
</feature>
<evidence type="ECO:0000313" key="3">
    <source>
        <dbReference type="Proteomes" id="UP001590951"/>
    </source>
</evidence>
<organism evidence="2 3">
    <name type="scientific">Lepraria finkii</name>
    <dbReference type="NCBI Taxonomy" id="1340010"/>
    <lineage>
        <taxon>Eukaryota</taxon>
        <taxon>Fungi</taxon>
        <taxon>Dikarya</taxon>
        <taxon>Ascomycota</taxon>
        <taxon>Pezizomycotina</taxon>
        <taxon>Lecanoromycetes</taxon>
        <taxon>OSLEUM clade</taxon>
        <taxon>Lecanoromycetidae</taxon>
        <taxon>Lecanorales</taxon>
        <taxon>Lecanorineae</taxon>
        <taxon>Stereocaulaceae</taxon>
        <taxon>Lepraria</taxon>
    </lineage>
</organism>
<keyword evidence="1" id="KW-0812">Transmembrane</keyword>
<evidence type="ECO:0000313" key="2">
    <source>
        <dbReference type="EMBL" id="KAL2049377.1"/>
    </source>
</evidence>
<gene>
    <name evidence="2" type="ORF">ABVK25_010387</name>
</gene>
<dbReference type="EMBL" id="JBHFEH010000065">
    <property type="protein sequence ID" value="KAL2049377.1"/>
    <property type="molecule type" value="Genomic_DNA"/>
</dbReference>
<dbReference type="Proteomes" id="UP001590951">
    <property type="component" value="Unassembled WGS sequence"/>
</dbReference>
<accession>A0ABR4AUK7</accession>
<sequence length="201" mass="22187">MIFMLISRAHFKRLTLSVEMALPAVTRVLGHRGHIVFFRLLRFYKTFNIVSALIGGLSLSVLTFVEFHPTTSAQLRTAEGLLVSSASTSVISIMLATMLLFRFEGHEKATRVDLTLAYTPLVFLDWSILSLVVGLLLWYGEKNDLWRTTIVGAHTAAMLAFALGVAVWMYHTMSRIGGLGKAEGTVPKAPPPKPVGNRGTW</sequence>
<feature type="transmembrane region" description="Helical" evidence="1">
    <location>
        <begin position="80"/>
        <end position="101"/>
    </location>
</feature>
<protein>
    <submittedName>
        <fullName evidence="2">Uncharacterized protein</fullName>
    </submittedName>
</protein>
<feature type="transmembrane region" description="Helical" evidence="1">
    <location>
        <begin position="46"/>
        <end position="68"/>
    </location>
</feature>
<proteinExistence type="predicted"/>
<name>A0ABR4AUK7_9LECA</name>
<evidence type="ECO:0000256" key="1">
    <source>
        <dbReference type="SAM" id="Phobius"/>
    </source>
</evidence>
<feature type="transmembrane region" description="Helical" evidence="1">
    <location>
        <begin position="121"/>
        <end position="139"/>
    </location>
</feature>
<keyword evidence="3" id="KW-1185">Reference proteome</keyword>